<sequence length="613" mass="66505">MALATTTGVAARLAAHADSARDAVIWPGHGRLTFRELHEQSDAYAAGLRALGIGKGTKTVLMLRPGLELYPVLFGLLKLGAVPVVVDPGMGVRRMLHCYRSAGAQAFIGVGIAHVVRLFNRRAFAGVRILVTAGRRWFWGGATLRTILEGPHPAPTERPGPDDLLTIGFTTGSTGPAKGVESTHGALEAMLQQVIAVHDQSSDDVALVTSPMFGVLHLLIGSTCVLAPVDPTRVGAADPAALADTIERFGVTGMFASPALLDPFGRYLRDTGRRLPTLRTLVAGGAPVSDEVVQTLHRDDLRLHTTYGATEALPIASIESREMLRDTHEGSRTGAGTCVGRPVDGMDVRIVRVTDDPLPVWRDDLLAAPGEVGEITIAGPTVSPRYHRLPEADAAAKIIDGERRWHRTGDLGWIDDAGRIWFCGRKSQRVGDLHTVQVEGVFNAHPQVYRTALVDAGGRPVVCVEPRPGVTDHDRLRHELRELAASQPVTKPLDEFLFHPAFPVDIRHNAKINREYLSAWAAWRLRPRRPRELAPRLVPLAGWAFLAYGLVGPMPHPALWVLWGIDLVLSFVAHGLQIPVAVRRARFAGIAPARAAALTMVFGATWWKGLPWR</sequence>
<dbReference type="PANTHER" id="PTHR43767">
    <property type="entry name" value="LONG-CHAIN-FATTY-ACID--COA LIGASE"/>
    <property type="match status" value="1"/>
</dbReference>
<keyword evidence="2" id="KW-0436">Ligase</keyword>
<dbReference type="GO" id="GO:0016874">
    <property type="term" value="F:ligase activity"/>
    <property type="evidence" value="ECO:0007669"/>
    <property type="project" value="UniProtKB-KW"/>
</dbReference>
<evidence type="ECO:0000259" key="1">
    <source>
        <dbReference type="Pfam" id="PF00501"/>
    </source>
</evidence>
<feature type="domain" description="AMP-dependent synthetase/ligase" evidence="1">
    <location>
        <begin position="16"/>
        <end position="386"/>
    </location>
</feature>
<dbReference type="Pfam" id="PF00501">
    <property type="entry name" value="AMP-binding"/>
    <property type="match status" value="1"/>
</dbReference>
<keyword evidence="3" id="KW-1185">Reference proteome</keyword>
<dbReference type="Proteomes" id="UP000292564">
    <property type="component" value="Unassembled WGS sequence"/>
</dbReference>
<reference evidence="2 3" key="1">
    <citation type="submission" date="2019-02" db="EMBL/GenBank/DDBJ databases">
        <title>Sequencing the genomes of 1000 actinobacteria strains.</title>
        <authorList>
            <person name="Klenk H.-P."/>
        </authorList>
    </citation>
    <scope>NUCLEOTIDE SEQUENCE [LARGE SCALE GENOMIC DNA]</scope>
    <source>
        <strain evidence="2 3">DSM 45162</strain>
    </source>
</reference>
<dbReference type="InterPro" id="IPR020845">
    <property type="entry name" value="AMP-binding_CS"/>
</dbReference>
<protein>
    <submittedName>
        <fullName evidence="2">Acyl-CoA synthetase (AMP-forming)/AMP-acid ligase II</fullName>
    </submittedName>
</protein>
<dbReference type="InterPro" id="IPR000873">
    <property type="entry name" value="AMP-dep_synth/lig_dom"/>
</dbReference>
<comment type="caution">
    <text evidence="2">The sequence shown here is derived from an EMBL/GenBank/DDBJ whole genome shotgun (WGS) entry which is preliminary data.</text>
</comment>
<dbReference type="PANTHER" id="PTHR43767:SF1">
    <property type="entry name" value="NONRIBOSOMAL PEPTIDE SYNTHASE PES1 (EUROFUNG)-RELATED"/>
    <property type="match status" value="1"/>
</dbReference>
<proteinExistence type="predicted"/>
<name>A0A4Q7ZSP1_9ACTN</name>
<dbReference type="OrthoDB" id="5431692at2"/>
<dbReference type="PROSITE" id="PS00455">
    <property type="entry name" value="AMP_BINDING"/>
    <property type="match status" value="1"/>
</dbReference>
<accession>A0A4Q7ZSP1</accession>
<dbReference type="Gene3D" id="3.40.50.12780">
    <property type="entry name" value="N-terminal domain of ligase-like"/>
    <property type="match status" value="1"/>
</dbReference>
<dbReference type="InterPro" id="IPR042099">
    <property type="entry name" value="ANL_N_sf"/>
</dbReference>
<dbReference type="NCBIfam" id="NF006754">
    <property type="entry name" value="PRK09274.1"/>
    <property type="match status" value="1"/>
</dbReference>
<dbReference type="AlphaFoldDB" id="A0A4Q7ZSP1"/>
<dbReference type="EMBL" id="SHKY01000001">
    <property type="protein sequence ID" value="RZU54217.1"/>
    <property type="molecule type" value="Genomic_DNA"/>
</dbReference>
<dbReference type="RefSeq" id="WP_130512603.1">
    <property type="nucleotide sequence ID" value="NZ_SHKY01000001.1"/>
</dbReference>
<dbReference type="InterPro" id="IPR050237">
    <property type="entry name" value="ATP-dep_AMP-bd_enzyme"/>
</dbReference>
<evidence type="ECO:0000313" key="3">
    <source>
        <dbReference type="Proteomes" id="UP000292564"/>
    </source>
</evidence>
<evidence type="ECO:0000313" key="2">
    <source>
        <dbReference type="EMBL" id="RZU54217.1"/>
    </source>
</evidence>
<dbReference type="SUPFAM" id="SSF56801">
    <property type="entry name" value="Acetyl-CoA synthetase-like"/>
    <property type="match status" value="1"/>
</dbReference>
<organism evidence="2 3">
    <name type="scientific">Krasilnikovia cinnamomea</name>
    <dbReference type="NCBI Taxonomy" id="349313"/>
    <lineage>
        <taxon>Bacteria</taxon>
        <taxon>Bacillati</taxon>
        <taxon>Actinomycetota</taxon>
        <taxon>Actinomycetes</taxon>
        <taxon>Micromonosporales</taxon>
        <taxon>Micromonosporaceae</taxon>
        <taxon>Krasilnikovia</taxon>
    </lineage>
</organism>
<gene>
    <name evidence="2" type="ORF">EV385_6165</name>
</gene>